<sequence>MEKIGRALSTLALAFAILSIIETTSSQESCPYPPCANDPPPAAAAAVTTPAQTGSYPAPAQPGATTYPPPAGYFPYSPPPPSGGFYAAPPPPDPILPYFPYYYRKPPRTRTEPSSADAGLWRSTVVIIGVVASLGHLWFCLMVS</sequence>
<feature type="compositionally biased region" description="Low complexity" evidence="1">
    <location>
        <begin position="43"/>
        <end position="53"/>
    </location>
</feature>
<dbReference type="PANTHER" id="PTHR37702">
    <property type="entry name" value="PROLINE-RICH FAMILY PROTEIN"/>
    <property type="match status" value="1"/>
</dbReference>
<dbReference type="AlphaFoldDB" id="A0A8B8P2Y3"/>
<evidence type="ECO:0000256" key="1">
    <source>
        <dbReference type="SAM" id="MobiDB-lite"/>
    </source>
</evidence>
<keyword evidence="4" id="KW-1185">Reference proteome</keyword>
<gene>
    <name evidence="5" type="primary">LOC115739962</name>
</gene>
<keyword evidence="2" id="KW-0812">Transmembrane</keyword>
<accession>A0A8B8P2Y3</accession>
<evidence type="ECO:0000256" key="3">
    <source>
        <dbReference type="SAM" id="SignalP"/>
    </source>
</evidence>
<dbReference type="RefSeq" id="XP_030529141.2">
    <property type="nucleotide sequence ID" value="XM_030673281.2"/>
</dbReference>
<dbReference type="PANTHER" id="PTHR37702:SF1">
    <property type="entry name" value="HYDROXYPROLINE-RICH GLYCOPROTEIN FAMILY PROTEIN"/>
    <property type="match status" value="1"/>
</dbReference>
<keyword evidence="2" id="KW-1133">Transmembrane helix</keyword>
<dbReference type="GeneID" id="115739962"/>
<dbReference type="Proteomes" id="UP000827889">
    <property type="component" value="Chromosome 5"/>
</dbReference>
<feature type="signal peptide" evidence="3">
    <location>
        <begin position="1"/>
        <end position="26"/>
    </location>
</feature>
<proteinExistence type="predicted"/>
<evidence type="ECO:0000313" key="4">
    <source>
        <dbReference type="Proteomes" id="UP000827889"/>
    </source>
</evidence>
<dbReference type="KEGG" id="rarg:115739962"/>
<organism evidence="4 5">
    <name type="scientific">Rhodamnia argentea</name>
    <dbReference type="NCBI Taxonomy" id="178133"/>
    <lineage>
        <taxon>Eukaryota</taxon>
        <taxon>Viridiplantae</taxon>
        <taxon>Streptophyta</taxon>
        <taxon>Embryophyta</taxon>
        <taxon>Tracheophyta</taxon>
        <taxon>Spermatophyta</taxon>
        <taxon>Magnoliopsida</taxon>
        <taxon>eudicotyledons</taxon>
        <taxon>Gunneridae</taxon>
        <taxon>Pentapetalae</taxon>
        <taxon>rosids</taxon>
        <taxon>malvids</taxon>
        <taxon>Myrtales</taxon>
        <taxon>Myrtaceae</taxon>
        <taxon>Myrtoideae</taxon>
        <taxon>Myrteae</taxon>
        <taxon>Australasian group</taxon>
        <taxon>Rhodamnia</taxon>
    </lineage>
</organism>
<name>A0A8B8P2Y3_9MYRT</name>
<evidence type="ECO:0000256" key="2">
    <source>
        <dbReference type="SAM" id="Phobius"/>
    </source>
</evidence>
<feature type="transmembrane region" description="Helical" evidence="2">
    <location>
        <begin position="120"/>
        <end position="141"/>
    </location>
</feature>
<keyword evidence="3" id="KW-0732">Signal</keyword>
<feature type="region of interest" description="Disordered" evidence="1">
    <location>
        <begin position="40"/>
        <end position="64"/>
    </location>
</feature>
<evidence type="ECO:0000313" key="5">
    <source>
        <dbReference type="RefSeq" id="XP_030529141.2"/>
    </source>
</evidence>
<protein>
    <submittedName>
        <fullName evidence="5">Leucine-rich repeat extensin-like protein 1</fullName>
    </submittedName>
</protein>
<feature type="chain" id="PRO_5045351100" evidence="3">
    <location>
        <begin position="27"/>
        <end position="144"/>
    </location>
</feature>
<keyword evidence="2" id="KW-0472">Membrane</keyword>
<reference evidence="5" key="1">
    <citation type="submission" date="2025-08" db="UniProtKB">
        <authorList>
            <consortium name="RefSeq"/>
        </authorList>
    </citation>
    <scope>IDENTIFICATION</scope>
    <source>
        <tissue evidence="5">Leaf</tissue>
    </source>
</reference>